<dbReference type="InterPro" id="IPR000197">
    <property type="entry name" value="Znf_TAZ"/>
</dbReference>
<dbReference type="GO" id="GO:0000123">
    <property type="term" value="C:histone acetyltransferase complex"/>
    <property type="evidence" value="ECO:0007669"/>
    <property type="project" value="TreeGrafter"/>
</dbReference>
<dbReference type="GO" id="GO:0008270">
    <property type="term" value="F:zinc ion binding"/>
    <property type="evidence" value="ECO:0007669"/>
    <property type="project" value="UniProtKB-KW"/>
</dbReference>
<dbReference type="InterPro" id="IPR000433">
    <property type="entry name" value="Znf_ZZ"/>
</dbReference>
<dbReference type="SMART" id="SM01250">
    <property type="entry name" value="KAT11"/>
    <property type="match status" value="1"/>
</dbReference>
<dbReference type="GO" id="GO:0031490">
    <property type="term" value="F:chromatin DNA binding"/>
    <property type="evidence" value="ECO:0007669"/>
    <property type="project" value="TreeGrafter"/>
</dbReference>
<keyword evidence="12" id="KW-0804">Transcription</keyword>
<evidence type="ECO:0000256" key="5">
    <source>
        <dbReference type="ARBA" id="ARBA00022723"/>
    </source>
</evidence>
<evidence type="ECO:0000256" key="2">
    <source>
        <dbReference type="ARBA" id="ARBA00004123"/>
    </source>
</evidence>
<evidence type="ECO:0000256" key="16">
    <source>
        <dbReference type="PROSITE-ProRule" id="PRU00228"/>
    </source>
</evidence>
<dbReference type="Proteomes" id="UP001222027">
    <property type="component" value="Unassembled WGS sequence"/>
</dbReference>
<dbReference type="GO" id="GO:0005634">
    <property type="term" value="C:nucleus"/>
    <property type="evidence" value="ECO:0007669"/>
    <property type="project" value="UniProtKB-SubCell"/>
</dbReference>
<dbReference type="CDD" id="cd15614">
    <property type="entry name" value="PHD_HAC_like"/>
    <property type="match status" value="1"/>
</dbReference>
<dbReference type="SMART" id="SM00291">
    <property type="entry name" value="ZnF_ZZ"/>
    <property type="match status" value="2"/>
</dbReference>
<evidence type="ECO:0000256" key="4">
    <source>
        <dbReference type="ARBA" id="ARBA00022679"/>
    </source>
</evidence>
<feature type="region of interest" description="Disordered" evidence="17">
    <location>
        <begin position="378"/>
        <end position="400"/>
    </location>
</feature>
<feature type="compositionally biased region" description="Low complexity" evidence="17">
    <location>
        <begin position="488"/>
        <end position="501"/>
    </location>
</feature>
<proteinExistence type="predicted"/>
<dbReference type="GO" id="GO:0045944">
    <property type="term" value="P:positive regulation of transcription by RNA polymerase II"/>
    <property type="evidence" value="ECO:0007669"/>
    <property type="project" value="TreeGrafter"/>
</dbReference>
<dbReference type="Gene3D" id="1.20.1020.10">
    <property type="entry name" value="TAZ domain"/>
    <property type="match status" value="2"/>
</dbReference>
<dbReference type="SUPFAM" id="SSF57903">
    <property type="entry name" value="FYVE/PHD zinc finger"/>
    <property type="match status" value="1"/>
</dbReference>
<keyword evidence="22" id="KW-1185">Reference proteome</keyword>
<sequence length="1790" mass="203491">MGPVVAVAGSYYFLSGSQWTKQICRKMNAHTHLSGQISTQMSTQVTTQVSIPSQQLGSYMTPQMQSLGSRPMDSELQNVRSCMWQKIYNILQRRTQALPEEWVRRLPEVVRRLEERIFKDATRDVYLNLALEPVEHHLFFVIKNVLNNNRPLSHHITSSASSTMIQIPGILNNGSTNAAAAISVQLENPTITATSTIVATQTTANMGNLLSTTNGPTDAGNYASLNSSDVSNGYQHRSANFGLGSCTSSVMSSTSIPRQFCQMIPSPAIDNQKAVSANSEFSDGAGFNSTEPTVALQSVQHKKYFVSQSSHILHSLGAQIGAEMKSNVLHKISPYGFSNGLANGALGLIGNNMQLSRPAVSESFLSPNIYASSPKPLQQNIEQQHHHSRMPTSLPQQMSPMVNDDYTVKSTDITCSEILHRSDSSGLSVMNNMNSVSLHLQSRANSGLLNHHASLQSTQLPLNTTTQLLDHSEKTNYQSSRSTREHLLQSQQHLQQSPQQPNQTYAQFVHNQLQLPPRHQQSMQNQQLTLKNDPLRKCSVASNVGEQLMAAHANVACSESLSLSSAQQVQSSEVRHQLNTFAEGHPKSAQFLGYFPSCQDFQVFVSEEQQQLLHPHLQSDGVFDNFEWITSGSQAELMQFQWHSQSLQKVQMPDKPSCQLQEELHQKRTGQDKAQRSHLSAREVNYRHDQSMRQQNYLKQLRWLLFLHHARRCPSIKGLCKEANCTKAQELVVHMDICNSEQCKFPRCFQSRKLVRHIHICQAADCPVCIPVRDRIAANYKAHARALSDTVLMSEIKIYANGIKTDTTPLEDSEDSQPASKRLKIQNKSLFPNSEALLVCVPSGNEHYDFQEAHAPECKQTIVKISANSAVIVKMEELSGPGQQKLPIFGCDINENMSFLSCEKDDSVSNPVNSHVKQETMVVDMLLDQFASGVKQNPDNQSADQVTVSKSGKPKVKGVSLIELFTPEQIKEHILGLRQWIGQSKAKAERNQAMERLMTENSCQLCAVENLTFEPPPIYCSRCGARIKRNAFYYTIGSGETRLYFCIPCYNEARGDIIEAEGSTFLKTKLEKKRNDEETEEWWVQCDKCETWQHQICALFNGRRNDGEAEYTCPSCYMQEIERGERKPLPQSAVLGAKDLPRTFLSDHIEQRLFKRLKQERQERSRHLGKTFDEVPSAEGLVVRVVSSVDKKLEVKQQFLEISQEANYPKEFPYKSKAILLFQKIEGVEVCLFGMYVQEFGSECSFPNQRRVYLSYLDSVKYFRPEIKTVTGEALRTFVYHEILIGYLEYCKKRGFTSCYIWACPPLKGEDYILYCHPEIQKTPKSDKLREWYLTMLRKAAKENIAVDLTNLYDHFFVTMGESKAKVTAARLPYFDGDYWPGAAEDMITQLRHEEDCRKQLKKGKTKKIIMKRALKAVGQTDLSGNASKDALLMQKLGETICPMKEDFIMVHLQYACTHCCILMVSGTRWVCSQCKNFQLCDKCHEAEQRVDERDRHPTNSREKHTLYPVEINDVAQDTKDKDDILESEFFDTRQAFLSLCQGNHYQYDTLRRAKHSSMMVLYHLHNPTAPAFVTTCLVCHHDIESGHGWRCEICPDFDVCNACYQKGGIDHPHTLTNHPLMADRDAQNKEARAKRVLQLRKMLDLLVHASQCRSPQCQYPNCRKVKGLFRHGIQCKIRASGGCVLCKKMWYLLQIHSRACKESDCGVPRCRDLKEHLRRLQQQSDSRRRAAVMEMMRQRAAEIKMRLMNQWHDMIQLIEQCRPVKLERVREERGCTAIVLVYPLHFVER</sequence>
<dbReference type="InterPro" id="IPR013178">
    <property type="entry name" value="Histone_AcTrfase_Rtt109/CBP"/>
</dbReference>
<feature type="domain" description="CBP/p300-type HAT" evidence="20">
    <location>
        <begin position="1134"/>
        <end position="1570"/>
    </location>
</feature>
<dbReference type="FunFam" id="1.20.1020.10:FF:000003">
    <property type="entry name" value="Histone acetyltransferase HAC1-like protein"/>
    <property type="match status" value="1"/>
</dbReference>
<organism evidence="21 22">
    <name type="scientific">Ensete ventricosum</name>
    <name type="common">Abyssinian banana</name>
    <name type="synonym">Musa ensete</name>
    <dbReference type="NCBI Taxonomy" id="4639"/>
    <lineage>
        <taxon>Eukaryota</taxon>
        <taxon>Viridiplantae</taxon>
        <taxon>Streptophyta</taxon>
        <taxon>Embryophyta</taxon>
        <taxon>Tracheophyta</taxon>
        <taxon>Spermatophyta</taxon>
        <taxon>Magnoliopsida</taxon>
        <taxon>Liliopsida</taxon>
        <taxon>Zingiberales</taxon>
        <taxon>Musaceae</taxon>
        <taxon>Ensete</taxon>
    </lineage>
</organism>
<keyword evidence="11" id="KW-0010">Activator</keyword>
<dbReference type="Pfam" id="PF08214">
    <property type="entry name" value="HAT_KAT11"/>
    <property type="match status" value="1"/>
</dbReference>
<evidence type="ECO:0000259" key="18">
    <source>
        <dbReference type="PROSITE" id="PS50134"/>
    </source>
</evidence>
<feature type="domain" description="ZZ-type" evidence="19">
    <location>
        <begin position="1452"/>
        <end position="1515"/>
    </location>
</feature>
<keyword evidence="5" id="KW-0479">Metal-binding</keyword>
<comment type="caution">
    <text evidence="21">The sequence shown here is derived from an EMBL/GenBank/DDBJ whole genome shotgun (WGS) entry which is preliminary data.</text>
</comment>
<dbReference type="SMART" id="SM00551">
    <property type="entry name" value="ZnF_TAZ"/>
    <property type="match status" value="2"/>
</dbReference>
<accession>A0AAV8P311</accession>
<dbReference type="PROSITE" id="PS50134">
    <property type="entry name" value="ZF_TAZ"/>
    <property type="match status" value="2"/>
</dbReference>
<evidence type="ECO:0000313" key="21">
    <source>
        <dbReference type="EMBL" id="KAJ8461350.1"/>
    </source>
</evidence>
<dbReference type="InterPro" id="IPR043145">
    <property type="entry name" value="Znf_ZZ_sf"/>
</dbReference>
<dbReference type="PROSITE" id="PS01357">
    <property type="entry name" value="ZF_ZZ_1"/>
    <property type="match status" value="1"/>
</dbReference>
<keyword evidence="14" id="KW-0012">Acyltransferase</keyword>
<dbReference type="SUPFAM" id="SSF57850">
    <property type="entry name" value="RING/U-box"/>
    <property type="match status" value="2"/>
</dbReference>
<comment type="subcellular location">
    <subcellularLocation>
        <location evidence="2">Nucleus</location>
    </subcellularLocation>
</comment>
<dbReference type="Pfam" id="PF02135">
    <property type="entry name" value="zf-TAZ"/>
    <property type="match status" value="2"/>
</dbReference>
<dbReference type="SUPFAM" id="SSF57933">
    <property type="entry name" value="TAZ domain"/>
    <property type="match status" value="2"/>
</dbReference>
<name>A0AAV8P311_ENSVE</name>
<dbReference type="Gene3D" id="3.30.60.90">
    <property type="match status" value="2"/>
</dbReference>
<feature type="domain" description="TAZ-type" evidence="18">
    <location>
        <begin position="691"/>
        <end position="772"/>
    </location>
</feature>
<dbReference type="EMBL" id="JAQQAF010000009">
    <property type="protein sequence ID" value="KAJ8461350.1"/>
    <property type="molecule type" value="Genomic_DNA"/>
</dbReference>
<evidence type="ECO:0000256" key="7">
    <source>
        <dbReference type="ARBA" id="ARBA00022771"/>
    </source>
</evidence>
<dbReference type="InterPro" id="IPR013083">
    <property type="entry name" value="Znf_RING/FYVE/PHD"/>
</dbReference>
<protein>
    <recommendedName>
        <fullName evidence="3">histone acetyltransferase</fullName>
        <ecNumber evidence="3">2.3.1.48</ecNumber>
    </recommendedName>
</protein>
<dbReference type="InterPro" id="IPR035898">
    <property type="entry name" value="TAZ_dom_sf"/>
</dbReference>
<evidence type="ECO:0000259" key="19">
    <source>
        <dbReference type="PROSITE" id="PS50135"/>
    </source>
</evidence>
<keyword evidence="13" id="KW-0539">Nucleus</keyword>
<dbReference type="Pfam" id="PF00569">
    <property type="entry name" value="ZZ"/>
    <property type="match status" value="1"/>
</dbReference>
<dbReference type="PANTHER" id="PTHR13808:SF1">
    <property type="entry name" value="HISTONE ACETYLTRANSFERASE"/>
    <property type="match status" value="1"/>
</dbReference>
<keyword evidence="8" id="KW-0862">Zinc</keyword>
<keyword evidence="9" id="KW-0156">Chromatin regulator</keyword>
<dbReference type="InterPro" id="IPR019786">
    <property type="entry name" value="Zinc_finger_PHD-type_CS"/>
</dbReference>
<evidence type="ECO:0000256" key="14">
    <source>
        <dbReference type="ARBA" id="ARBA00023315"/>
    </source>
</evidence>
<evidence type="ECO:0000256" key="6">
    <source>
        <dbReference type="ARBA" id="ARBA00022737"/>
    </source>
</evidence>
<reference evidence="21 22" key="1">
    <citation type="submission" date="2022-12" db="EMBL/GenBank/DDBJ databases">
        <title>Chromosome-scale assembly of the Ensete ventricosum genome.</title>
        <authorList>
            <person name="Dussert Y."/>
            <person name="Stocks J."/>
            <person name="Wendawek A."/>
            <person name="Woldeyes F."/>
            <person name="Nichols R.A."/>
            <person name="Borrell J.S."/>
        </authorList>
    </citation>
    <scope>NUCLEOTIDE SEQUENCE [LARGE SCALE GENOMIC DNA]</scope>
    <source>
        <strain evidence="22">cv. Maze</strain>
        <tissue evidence="21">Seeds</tissue>
    </source>
</reference>
<dbReference type="PANTHER" id="PTHR13808">
    <property type="entry name" value="CBP/P300-RELATED"/>
    <property type="match status" value="1"/>
</dbReference>
<feature type="domain" description="TAZ-type" evidence="18">
    <location>
        <begin position="1631"/>
        <end position="1714"/>
    </location>
</feature>
<keyword evidence="7 16" id="KW-0863">Zinc-finger</keyword>
<gene>
    <name evidence="21" type="ORF">OPV22_034276</name>
</gene>
<evidence type="ECO:0000256" key="12">
    <source>
        <dbReference type="ARBA" id="ARBA00023163"/>
    </source>
</evidence>
<dbReference type="InterPro" id="IPR031162">
    <property type="entry name" value="CBP_P300_HAT"/>
</dbReference>
<keyword evidence="6" id="KW-0677">Repeat</keyword>
<dbReference type="GO" id="GO:0003713">
    <property type="term" value="F:transcription coactivator activity"/>
    <property type="evidence" value="ECO:0007669"/>
    <property type="project" value="TreeGrafter"/>
</dbReference>
<feature type="domain" description="ZZ-type" evidence="19">
    <location>
        <begin position="1572"/>
        <end position="1629"/>
    </location>
</feature>
<feature type="region of interest" description="Disordered" evidence="17">
    <location>
        <begin position="474"/>
        <end position="502"/>
    </location>
</feature>
<evidence type="ECO:0000313" key="22">
    <source>
        <dbReference type="Proteomes" id="UP001222027"/>
    </source>
</evidence>
<dbReference type="EC" id="2.3.1.48" evidence="3"/>
<dbReference type="InterPro" id="IPR001965">
    <property type="entry name" value="Znf_PHD"/>
</dbReference>
<dbReference type="SMART" id="SM00249">
    <property type="entry name" value="PHD"/>
    <property type="match status" value="1"/>
</dbReference>
<evidence type="ECO:0000256" key="15">
    <source>
        <dbReference type="ARBA" id="ARBA00048017"/>
    </source>
</evidence>
<dbReference type="GO" id="GO:0005667">
    <property type="term" value="C:transcription regulator complex"/>
    <property type="evidence" value="ECO:0007669"/>
    <property type="project" value="TreeGrafter"/>
</dbReference>
<keyword evidence="4" id="KW-0808">Transferase</keyword>
<comment type="catalytic activity">
    <reaction evidence="15">
        <text>L-lysyl-[protein] + acetyl-CoA = N(6)-acetyl-L-lysyl-[protein] + CoA + H(+)</text>
        <dbReference type="Rhea" id="RHEA:45948"/>
        <dbReference type="Rhea" id="RHEA-COMP:9752"/>
        <dbReference type="Rhea" id="RHEA-COMP:10731"/>
        <dbReference type="ChEBI" id="CHEBI:15378"/>
        <dbReference type="ChEBI" id="CHEBI:29969"/>
        <dbReference type="ChEBI" id="CHEBI:57287"/>
        <dbReference type="ChEBI" id="CHEBI:57288"/>
        <dbReference type="ChEBI" id="CHEBI:61930"/>
        <dbReference type="EC" id="2.3.1.48"/>
    </reaction>
</comment>
<evidence type="ECO:0000259" key="20">
    <source>
        <dbReference type="PROSITE" id="PS51727"/>
    </source>
</evidence>
<dbReference type="InterPro" id="IPR011011">
    <property type="entry name" value="Znf_FYVE_PHD"/>
</dbReference>
<dbReference type="Gene3D" id="3.30.40.10">
    <property type="entry name" value="Zinc/RING finger domain, C3HC4 (zinc finger)"/>
    <property type="match status" value="1"/>
</dbReference>
<evidence type="ECO:0000256" key="8">
    <source>
        <dbReference type="ARBA" id="ARBA00022833"/>
    </source>
</evidence>
<dbReference type="GO" id="GO:0004402">
    <property type="term" value="F:histone acetyltransferase activity"/>
    <property type="evidence" value="ECO:0007669"/>
    <property type="project" value="InterPro"/>
</dbReference>
<dbReference type="InterPro" id="IPR019787">
    <property type="entry name" value="Znf_PHD-finger"/>
</dbReference>
<dbReference type="FunFam" id="3.30.60.90:FF:000022">
    <property type="entry name" value="Histone acetyltransferase of the CBP family 12"/>
    <property type="match status" value="1"/>
</dbReference>
<dbReference type="PROSITE" id="PS01359">
    <property type="entry name" value="ZF_PHD_1"/>
    <property type="match status" value="1"/>
</dbReference>
<comment type="function">
    <text evidence="1">Acetyltransferase enzyme. Acetylates histones, giving a specific tag for transcriptional activation.</text>
</comment>
<dbReference type="PROSITE" id="PS51727">
    <property type="entry name" value="CBP_P300_HAT"/>
    <property type="match status" value="1"/>
</dbReference>
<evidence type="ECO:0000256" key="17">
    <source>
        <dbReference type="SAM" id="MobiDB-lite"/>
    </source>
</evidence>
<evidence type="ECO:0000256" key="9">
    <source>
        <dbReference type="ARBA" id="ARBA00022853"/>
    </source>
</evidence>
<evidence type="ECO:0000256" key="13">
    <source>
        <dbReference type="ARBA" id="ARBA00023242"/>
    </source>
</evidence>
<evidence type="ECO:0000256" key="10">
    <source>
        <dbReference type="ARBA" id="ARBA00023015"/>
    </source>
</evidence>
<feature type="compositionally biased region" description="Polar residues" evidence="17">
    <location>
        <begin position="390"/>
        <end position="400"/>
    </location>
</feature>
<keyword evidence="10" id="KW-0805">Transcription regulation</keyword>
<dbReference type="PROSITE" id="PS50135">
    <property type="entry name" value="ZF_ZZ_2"/>
    <property type="match status" value="2"/>
</dbReference>
<dbReference type="Pfam" id="PF00628">
    <property type="entry name" value="PHD"/>
    <property type="match status" value="1"/>
</dbReference>
<evidence type="ECO:0000256" key="11">
    <source>
        <dbReference type="ARBA" id="ARBA00023159"/>
    </source>
</evidence>
<evidence type="ECO:0000256" key="3">
    <source>
        <dbReference type="ARBA" id="ARBA00013184"/>
    </source>
</evidence>
<evidence type="ECO:0000256" key="1">
    <source>
        <dbReference type="ARBA" id="ARBA00002581"/>
    </source>
</evidence>